<dbReference type="SUPFAM" id="SSF53633">
    <property type="entry name" value="Carbamate kinase-like"/>
    <property type="match status" value="1"/>
</dbReference>
<dbReference type="GO" id="GO:0005737">
    <property type="term" value="C:cytoplasm"/>
    <property type="evidence" value="ECO:0007669"/>
    <property type="project" value="UniProtKB-SubCell"/>
</dbReference>
<gene>
    <name evidence="9" type="primary">argB</name>
    <name evidence="11" type="ORF">DES53_103437</name>
</gene>
<evidence type="ECO:0000256" key="5">
    <source>
        <dbReference type="ARBA" id="ARBA00022741"/>
    </source>
</evidence>
<comment type="catalytic activity">
    <reaction evidence="8 9">
        <text>N-acetyl-L-glutamate + ATP = N-acetyl-L-glutamyl 5-phosphate + ADP</text>
        <dbReference type="Rhea" id="RHEA:14629"/>
        <dbReference type="ChEBI" id="CHEBI:30616"/>
        <dbReference type="ChEBI" id="CHEBI:44337"/>
        <dbReference type="ChEBI" id="CHEBI:57936"/>
        <dbReference type="ChEBI" id="CHEBI:456216"/>
        <dbReference type="EC" id="2.7.2.8"/>
    </reaction>
</comment>
<dbReference type="GO" id="GO:0042450">
    <property type="term" value="P:L-arginine biosynthetic process via ornithine"/>
    <property type="evidence" value="ECO:0007669"/>
    <property type="project" value="UniProtKB-UniRule"/>
</dbReference>
<dbReference type="InterPro" id="IPR001048">
    <property type="entry name" value="Asp/Glu/Uridylate_kinase"/>
</dbReference>
<evidence type="ECO:0000256" key="1">
    <source>
        <dbReference type="ARBA" id="ARBA00004828"/>
    </source>
</evidence>
<dbReference type="GO" id="GO:0005524">
    <property type="term" value="F:ATP binding"/>
    <property type="evidence" value="ECO:0007669"/>
    <property type="project" value="UniProtKB-UniRule"/>
</dbReference>
<feature type="domain" description="Aspartate/glutamate/uridylate kinase" evidence="10">
    <location>
        <begin position="27"/>
        <end position="269"/>
    </location>
</feature>
<dbReference type="FunFam" id="3.40.1160.10:FF:000004">
    <property type="entry name" value="Acetylglutamate kinase"/>
    <property type="match status" value="1"/>
</dbReference>
<dbReference type="PIRSF" id="PIRSF000728">
    <property type="entry name" value="NAGK"/>
    <property type="match status" value="1"/>
</dbReference>
<evidence type="ECO:0000256" key="6">
    <source>
        <dbReference type="ARBA" id="ARBA00022777"/>
    </source>
</evidence>
<feature type="binding site" evidence="9">
    <location>
        <position position="188"/>
    </location>
    <ligand>
        <name>substrate</name>
    </ligand>
</feature>
<keyword evidence="7 9" id="KW-0067">ATP-binding</keyword>
<dbReference type="PANTHER" id="PTHR23342">
    <property type="entry name" value="N-ACETYLGLUTAMATE SYNTHASE"/>
    <property type="match status" value="1"/>
</dbReference>
<keyword evidence="2 9" id="KW-0055">Arginine biosynthesis</keyword>
<accession>A0A366HRR3</accession>
<keyword evidence="6 9" id="KW-0418">Kinase</keyword>
<protein>
    <recommendedName>
        <fullName evidence="9">Acetylglutamate kinase</fullName>
        <ecNumber evidence="9">2.7.2.8</ecNumber>
    </recommendedName>
    <alternativeName>
        <fullName evidence="9">N-acetyl-L-glutamate 5-phosphotransferase</fullName>
    </alternativeName>
    <alternativeName>
        <fullName evidence="9">NAG kinase</fullName>
        <shortName evidence="9">NAGK</shortName>
    </alternativeName>
</protein>
<dbReference type="UniPathway" id="UPA00068">
    <property type="reaction ID" value="UER00107"/>
</dbReference>
<evidence type="ECO:0000256" key="3">
    <source>
        <dbReference type="ARBA" id="ARBA00022605"/>
    </source>
</evidence>
<dbReference type="HAMAP" id="MF_00082">
    <property type="entry name" value="ArgB"/>
    <property type="match status" value="1"/>
</dbReference>
<dbReference type="PRINTS" id="PR00474">
    <property type="entry name" value="GLU5KINASE"/>
</dbReference>
<feature type="binding site" evidence="9">
    <location>
        <begin position="66"/>
        <end position="67"/>
    </location>
    <ligand>
        <name>substrate</name>
    </ligand>
</feature>
<feature type="site" description="Transition state stabilizer" evidence="9">
    <location>
        <position position="251"/>
    </location>
</feature>
<keyword evidence="5 9" id="KW-0547">Nucleotide-binding</keyword>
<proteinExistence type="inferred from homology"/>
<comment type="caution">
    <text evidence="11">The sequence shown here is derived from an EMBL/GenBank/DDBJ whole genome shotgun (WGS) entry which is preliminary data.</text>
</comment>
<dbReference type="RefSeq" id="WP_113958561.1">
    <property type="nucleotide sequence ID" value="NZ_QNRR01000003.1"/>
</dbReference>
<comment type="similarity">
    <text evidence="9">Belongs to the acetylglutamate kinase family. ArgB subfamily.</text>
</comment>
<dbReference type="AlphaFoldDB" id="A0A366HRR3"/>
<evidence type="ECO:0000256" key="9">
    <source>
        <dbReference type="HAMAP-Rule" id="MF_00082"/>
    </source>
</evidence>
<evidence type="ECO:0000313" key="12">
    <source>
        <dbReference type="Proteomes" id="UP000253426"/>
    </source>
</evidence>
<organism evidence="11 12">
    <name type="scientific">Roseimicrobium gellanilyticum</name>
    <dbReference type="NCBI Taxonomy" id="748857"/>
    <lineage>
        <taxon>Bacteria</taxon>
        <taxon>Pseudomonadati</taxon>
        <taxon>Verrucomicrobiota</taxon>
        <taxon>Verrucomicrobiia</taxon>
        <taxon>Verrucomicrobiales</taxon>
        <taxon>Verrucomicrobiaceae</taxon>
        <taxon>Roseimicrobium</taxon>
    </lineage>
</organism>
<comment type="pathway">
    <text evidence="1 9">Amino-acid biosynthesis; L-arginine biosynthesis; N(2)-acetyl-L-ornithine from L-glutamate: step 2/4.</text>
</comment>
<keyword evidence="3 9" id="KW-0028">Amino-acid biosynthesis</keyword>
<dbReference type="Gene3D" id="3.40.1160.10">
    <property type="entry name" value="Acetylglutamate kinase-like"/>
    <property type="match status" value="1"/>
</dbReference>
<dbReference type="CDD" id="cd04250">
    <property type="entry name" value="AAK_NAGK-C"/>
    <property type="match status" value="1"/>
</dbReference>
<keyword evidence="12" id="KW-1185">Reference proteome</keyword>
<evidence type="ECO:0000256" key="7">
    <source>
        <dbReference type="ARBA" id="ARBA00022840"/>
    </source>
</evidence>
<evidence type="ECO:0000256" key="2">
    <source>
        <dbReference type="ARBA" id="ARBA00022571"/>
    </source>
</evidence>
<dbReference type="InterPro" id="IPR037528">
    <property type="entry name" value="ArgB"/>
</dbReference>
<dbReference type="InterPro" id="IPR004662">
    <property type="entry name" value="AcgluKinase_fam"/>
</dbReference>
<comment type="function">
    <text evidence="9">Catalyzes the ATP-dependent phosphorylation of N-acetyl-L-glutamate.</text>
</comment>
<dbReference type="EMBL" id="QNRR01000003">
    <property type="protein sequence ID" value="RBP45438.1"/>
    <property type="molecule type" value="Genomic_DNA"/>
</dbReference>
<comment type="subcellular location">
    <subcellularLocation>
        <location evidence="9">Cytoplasm</location>
    </subcellularLocation>
</comment>
<dbReference type="InterPro" id="IPR001057">
    <property type="entry name" value="Glu/AcGlu_kinase"/>
</dbReference>
<evidence type="ECO:0000256" key="4">
    <source>
        <dbReference type="ARBA" id="ARBA00022679"/>
    </source>
</evidence>
<dbReference type="NCBIfam" id="TIGR00761">
    <property type="entry name" value="argB"/>
    <property type="match status" value="1"/>
</dbReference>
<dbReference type="InterPro" id="IPR041727">
    <property type="entry name" value="NAGK-C"/>
</dbReference>
<dbReference type="PANTHER" id="PTHR23342:SF0">
    <property type="entry name" value="N-ACETYLGLUTAMATE SYNTHASE, MITOCHONDRIAL"/>
    <property type="match status" value="1"/>
</dbReference>
<reference evidence="11 12" key="1">
    <citation type="submission" date="2018-06" db="EMBL/GenBank/DDBJ databases">
        <title>Genomic Encyclopedia of Type Strains, Phase IV (KMG-IV): sequencing the most valuable type-strain genomes for metagenomic binning, comparative biology and taxonomic classification.</title>
        <authorList>
            <person name="Goeker M."/>
        </authorList>
    </citation>
    <scope>NUCLEOTIDE SEQUENCE [LARGE SCALE GENOMIC DNA]</scope>
    <source>
        <strain evidence="11 12">DSM 25532</strain>
    </source>
</reference>
<feature type="binding site" evidence="9">
    <location>
        <position position="88"/>
    </location>
    <ligand>
        <name>substrate</name>
    </ligand>
</feature>
<dbReference type="Proteomes" id="UP000253426">
    <property type="component" value="Unassembled WGS sequence"/>
</dbReference>
<dbReference type="InterPro" id="IPR036393">
    <property type="entry name" value="AceGlu_kinase-like_sf"/>
</dbReference>
<dbReference type="GO" id="GO:0003991">
    <property type="term" value="F:acetylglutamate kinase activity"/>
    <property type="evidence" value="ECO:0007669"/>
    <property type="project" value="UniProtKB-UniRule"/>
</dbReference>
<evidence type="ECO:0000256" key="8">
    <source>
        <dbReference type="ARBA" id="ARBA00048141"/>
    </source>
</evidence>
<keyword evidence="9" id="KW-0963">Cytoplasm</keyword>
<dbReference type="OrthoDB" id="9803155at2"/>
<sequence>MSLNDQISKAAVLLEALPYMQSFRGQTFLIKVGGSAMEEQSLVDSLLRDIVFLEAVGINPVLVHGGGKAINKAMKDSGLEAKFIGGLRVTDEATIRIVEETLARVINPDLVERIKALGGRAIGLPGTTVFSGQRMLGKDPATGEPADLGFVGEVTVCNTEVIDLAVAGEVVPVVSPVARELGTRNTLNVNADIAACALAKKLKATKLIFLSDVLGVMRDPKDNATLIPTLNEASITQLKKEGIISGGMIPKVDSALDSLHGGVGKVHMIDGRIPHSLVLECFTDRGIGTEITL</sequence>
<name>A0A366HRR3_9BACT</name>
<evidence type="ECO:0000313" key="11">
    <source>
        <dbReference type="EMBL" id="RBP45438.1"/>
    </source>
</evidence>
<evidence type="ECO:0000259" key="10">
    <source>
        <dbReference type="Pfam" id="PF00696"/>
    </source>
</evidence>
<dbReference type="Pfam" id="PF00696">
    <property type="entry name" value="AA_kinase"/>
    <property type="match status" value="1"/>
</dbReference>
<keyword evidence="4 9" id="KW-0808">Transferase</keyword>
<feature type="site" description="Transition state stabilizer" evidence="9">
    <location>
        <position position="31"/>
    </location>
</feature>
<dbReference type="EC" id="2.7.2.8" evidence="9"/>